<name>A0A2D3I698_9VIRU</name>
<sequence length="75" mass="9336">MMLYMWTRWIWRRRGRYLEVMEISHCLRNLEETILIVQSSQLDWSCQLPVLRLPRRQEHISRPLTKLWKKVSLNL</sequence>
<reference evidence="1" key="1">
    <citation type="journal article" date="2018" name="Aquaculture">
        <title>Complete genome sequence of a white spot syndrome virus associated with a disease incursion in Australia.</title>
        <authorList>
            <person name="Oakey J."/>
            <person name="Smith C.S."/>
        </authorList>
    </citation>
    <scope>NUCLEOTIDE SEQUENCE [LARGE SCALE GENOMIC DNA]</scope>
    <source>
        <strain evidence="1">WSSV-AU</strain>
    </source>
</reference>
<proteinExistence type="predicted"/>
<evidence type="ECO:0000313" key="1">
    <source>
        <dbReference type="EMBL" id="ATU83917.1"/>
    </source>
</evidence>
<protein>
    <submittedName>
        <fullName evidence="1">ORF1041</fullName>
    </submittedName>
</protein>
<organism evidence="1">
    <name type="scientific">White spot syndrome virus</name>
    <dbReference type="NCBI Taxonomy" id="342409"/>
    <lineage>
        <taxon>Viruses</taxon>
        <taxon>Viruses incertae sedis</taxon>
        <taxon>Naldaviricetes</taxon>
        <taxon>Nimaviridae</taxon>
        <taxon>Whispovirus</taxon>
    </lineage>
</organism>
<accession>A0A2D3I698</accession>
<dbReference type="EMBL" id="MF768985">
    <property type="protein sequence ID" value="ATU83917.1"/>
    <property type="molecule type" value="Genomic_DNA"/>
</dbReference>
<dbReference type="Proteomes" id="UP000267516">
    <property type="component" value="Segment"/>
</dbReference>